<dbReference type="GO" id="GO:0032044">
    <property type="term" value="C:DSIF complex"/>
    <property type="evidence" value="ECO:0007669"/>
    <property type="project" value="TreeGrafter"/>
</dbReference>
<feature type="domain" description="Spt4/RpoE2 zinc finger" evidence="7">
    <location>
        <begin position="22"/>
        <end position="88"/>
    </location>
</feature>
<dbReference type="InterPro" id="IPR038510">
    <property type="entry name" value="Spt4_sf"/>
</dbReference>
<accession>A0A8J8T7S2</accession>
<dbReference type="GO" id="GO:0000993">
    <property type="term" value="F:RNA polymerase II complex binding"/>
    <property type="evidence" value="ECO:0007669"/>
    <property type="project" value="TreeGrafter"/>
</dbReference>
<keyword evidence="5" id="KW-0175">Coiled coil</keyword>
<dbReference type="AlphaFoldDB" id="A0A8J8T7S2"/>
<dbReference type="Gene3D" id="3.30.40.210">
    <property type="match status" value="1"/>
</dbReference>
<evidence type="ECO:0000256" key="5">
    <source>
        <dbReference type="SAM" id="Coils"/>
    </source>
</evidence>
<proteinExistence type="inferred from homology"/>
<dbReference type="EMBL" id="RRYP01002615">
    <property type="protein sequence ID" value="TNV84591.1"/>
    <property type="molecule type" value="Genomic_DNA"/>
</dbReference>
<dbReference type="OrthoDB" id="248751at2759"/>
<dbReference type="PANTHER" id="PTHR12882:SF1">
    <property type="entry name" value="TRANSCRIPTION ELONGATION FACTOR SPT4"/>
    <property type="match status" value="1"/>
</dbReference>
<organism evidence="8 9">
    <name type="scientific">Halteria grandinella</name>
    <dbReference type="NCBI Taxonomy" id="5974"/>
    <lineage>
        <taxon>Eukaryota</taxon>
        <taxon>Sar</taxon>
        <taxon>Alveolata</taxon>
        <taxon>Ciliophora</taxon>
        <taxon>Intramacronucleata</taxon>
        <taxon>Spirotrichea</taxon>
        <taxon>Stichotrichia</taxon>
        <taxon>Sporadotrichida</taxon>
        <taxon>Halteriidae</taxon>
        <taxon>Halteria</taxon>
    </lineage>
</organism>
<evidence type="ECO:0000259" key="7">
    <source>
        <dbReference type="SMART" id="SM01389"/>
    </source>
</evidence>
<feature type="coiled-coil region" evidence="5">
    <location>
        <begin position="83"/>
        <end position="110"/>
    </location>
</feature>
<comment type="similarity">
    <text evidence="2">Belongs to the SPT4 family.</text>
</comment>
<evidence type="ECO:0000256" key="4">
    <source>
        <dbReference type="ARBA" id="ARBA00023242"/>
    </source>
</evidence>
<sequence>MQEDIIRLSNAILNVPDSERQLLACNTCSIILSKAQWDKMDCPNACSHPDPTPYFKGMISLLAPSGSWVARFNNLKGRAPGIYAMQVDNAVQQEEDMEAAEQDISTAVGEMRVSSSRVYEDDDLQSDAKSVLQRAKFQSRKKKNHMTEGQ</sequence>
<comment type="subcellular location">
    <subcellularLocation>
        <location evidence="1">Nucleus</location>
    </subcellularLocation>
</comment>
<evidence type="ECO:0000313" key="8">
    <source>
        <dbReference type="EMBL" id="TNV84591.1"/>
    </source>
</evidence>
<feature type="region of interest" description="Disordered" evidence="6">
    <location>
        <begin position="130"/>
        <end position="150"/>
    </location>
</feature>
<dbReference type="GO" id="GO:0140673">
    <property type="term" value="P:transcription elongation-coupled chromatin remodeling"/>
    <property type="evidence" value="ECO:0007669"/>
    <property type="project" value="InterPro"/>
</dbReference>
<gene>
    <name evidence="8" type="ORF">FGO68_gene17151</name>
</gene>
<keyword evidence="3" id="KW-0804">Transcription</keyword>
<dbReference type="Proteomes" id="UP000785679">
    <property type="component" value="Unassembled WGS sequence"/>
</dbReference>
<name>A0A8J8T7S2_HALGN</name>
<dbReference type="SMART" id="SM01389">
    <property type="entry name" value="Spt4"/>
    <property type="match status" value="1"/>
</dbReference>
<evidence type="ECO:0000256" key="2">
    <source>
        <dbReference type="ARBA" id="ARBA00010464"/>
    </source>
</evidence>
<dbReference type="PANTHER" id="PTHR12882">
    <property type="entry name" value="SUPPRESSOR OF TY 4"/>
    <property type="match status" value="1"/>
</dbReference>
<evidence type="ECO:0000256" key="6">
    <source>
        <dbReference type="SAM" id="MobiDB-lite"/>
    </source>
</evidence>
<dbReference type="GO" id="GO:0006355">
    <property type="term" value="P:regulation of DNA-templated transcription"/>
    <property type="evidence" value="ECO:0007669"/>
    <property type="project" value="InterPro"/>
</dbReference>
<protein>
    <recommendedName>
        <fullName evidence="7">Spt4/RpoE2 zinc finger domain-containing protein</fullName>
    </recommendedName>
</protein>
<keyword evidence="4" id="KW-0539">Nucleus</keyword>
<keyword evidence="9" id="KW-1185">Reference proteome</keyword>
<dbReference type="InterPro" id="IPR022800">
    <property type="entry name" value="Spt4/RpoE2_Znf"/>
</dbReference>
<dbReference type="InterPro" id="IPR009287">
    <property type="entry name" value="Spt4"/>
</dbReference>
<dbReference type="SUPFAM" id="SSF63393">
    <property type="entry name" value="RNA polymerase subunits"/>
    <property type="match status" value="1"/>
</dbReference>
<dbReference type="GO" id="GO:0008270">
    <property type="term" value="F:zinc ion binding"/>
    <property type="evidence" value="ECO:0007669"/>
    <property type="project" value="InterPro"/>
</dbReference>
<dbReference type="InterPro" id="IPR029040">
    <property type="entry name" value="RPABC4/Spt4"/>
</dbReference>
<reference evidence="8" key="1">
    <citation type="submission" date="2019-06" db="EMBL/GenBank/DDBJ databases">
        <authorList>
            <person name="Zheng W."/>
        </authorList>
    </citation>
    <scope>NUCLEOTIDE SEQUENCE</scope>
    <source>
        <strain evidence="8">QDHG01</strain>
    </source>
</reference>
<comment type="caution">
    <text evidence="8">The sequence shown here is derived from an EMBL/GenBank/DDBJ whole genome shotgun (WGS) entry which is preliminary data.</text>
</comment>
<dbReference type="Pfam" id="PF06093">
    <property type="entry name" value="Spt4"/>
    <property type="match status" value="1"/>
</dbReference>
<evidence type="ECO:0000256" key="1">
    <source>
        <dbReference type="ARBA" id="ARBA00004123"/>
    </source>
</evidence>
<evidence type="ECO:0000313" key="9">
    <source>
        <dbReference type="Proteomes" id="UP000785679"/>
    </source>
</evidence>
<evidence type="ECO:0000256" key="3">
    <source>
        <dbReference type="ARBA" id="ARBA00023163"/>
    </source>
</evidence>